<protein>
    <recommendedName>
        <fullName evidence="3">Lipoprotein</fullName>
    </recommendedName>
</protein>
<proteinExistence type="predicted"/>
<keyword evidence="1" id="KW-0732">Signal</keyword>
<evidence type="ECO:0000313" key="2">
    <source>
        <dbReference type="EMBL" id="QQY97191.1"/>
    </source>
</evidence>
<sequence length="141" mass="14792">MRRGVKWAAAAAAVPVALVTVACAAEESLTDAAVGTWDCSVSDGARTVSASVEIGDGTYEVGRGDDGEPHSGTWKLSGGTLHVRGDDGPYTADGLPGTVEESLGLKFGEGEDPRLSPWSVRWKDDTVSFPYRGLKVTCHRV</sequence>
<evidence type="ECO:0008006" key="3">
    <source>
        <dbReference type="Google" id="ProtNLM"/>
    </source>
</evidence>
<reference evidence="2" key="1">
    <citation type="journal article" date="2021" name="Microorganisms">
        <title>One Pathway, Two Cyclic Non-Ribosomal Pentapeptides: Heterologous Expression of BE-18257 Antibiotics and Pentaminomycins from Streptomyces cacaoi CA-170360.</title>
        <authorList>
            <person name="Roman-Hurtado F."/>
            <person name="Sanchez-Hidalgo M."/>
            <person name="Martin J."/>
            <person name="Ortiz-Lopez F.J."/>
            <person name="Carretero-Molina D."/>
            <person name="Reyes F."/>
            <person name="Genilloud O."/>
        </authorList>
    </citation>
    <scope>NUCLEOTIDE SEQUENCE</scope>
    <source>
        <strain evidence="2">CA-170360</strain>
    </source>
</reference>
<accession>A0A7U1BD81</accession>
<dbReference type="OrthoDB" id="4316970at2"/>
<organism evidence="2">
    <name type="scientific">Streptomyces cacaoi</name>
    <dbReference type="NCBI Taxonomy" id="1898"/>
    <lineage>
        <taxon>Bacteria</taxon>
        <taxon>Bacillati</taxon>
        <taxon>Actinomycetota</taxon>
        <taxon>Actinomycetes</taxon>
        <taxon>Kitasatosporales</taxon>
        <taxon>Streptomycetaceae</taxon>
        <taxon>Streptomyces</taxon>
    </lineage>
</organism>
<dbReference type="EMBL" id="MW038823">
    <property type="protein sequence ID" value="QQY97191.1"/>
    <property type="molecule type" value="Genomic_DNA"/>
</dbReference>
<dbReference type="AlphaFoldDB" id="A0A7U1BD81"/>
<name>A0A7U1BD81_STRCI</name>
<feature type="chain" id="PRO_5030515981" description="Lipoprotein" evidence="1">
    <location>
        <begin position="25"/>
        <end position="141"/>
    </location>
</feature>
<evidence type="ECO:0000256" key="1">
    <source>
        <dbReference type="SAM" id="SignalP"/>
    </source>
</evidence>
<feature type="signal peptide" evidence="1">
    <location>
        <begin position="1"/>
        <end position="24"/>
    </location>
</feature>
<gene>
    <name evidence="2" type="primary">cppL</name>
</gene>
<dbReference type="RefSeq" id="WP_141275837.1">
    <property type="nucleotide sequence ID" value="NZ_BJMM01000085.1"/>
</dbReference>
<dbReference type="PROSITE" id="PS51257">
    <property type="entry name" value="PROKAR_LIPOPROTEIN"/>
    <property type="match status" value="1"/>
</dbReference>